<feature type="region of interest" description="Disordered" evidence="2">
    <location>
        <begin position="100"/>
        <end position="203"/>
    </location>
</feature>
<dbReference type="Pfam" id="PF17921">
    <property type="entry name" value="Integrase_H2C2"/>
    <property type="match status" value="1"/>
</dbReference>
<dbReference type="InterPro" id="IPR041577">
    <property type="entry name" value="RT_RNaseH_2"/>
</dbReference>
<evidence type="ECO:0000313" key="4">
    <source>
        <dbReference type="EMBL" id="GEU53044.1"/>
    </source>
</evidence>
<feature type="region of interest" description="Disordered" evidence="2">
    <location>
        <begin position="64"/>
        <end position="88"/>
    </location>
</feature>
<dbReference type="Gene3D" id="3.30.70.270">
    <property type="match status" value="2"/>
</dbReference>
<evidence type="ECO:0000256" key="1">
    <source>
        <dbReference type="ARBA" id="ARBA00023268"/>
    </source>
</evidence>
<dbReference type="InterPro" id="IPR001584">
    <property type="entry name" value="Integrase_cat-core"/>
</dbReference>
<dbReference type="Pfam" id="PF00665">
    <property type="entry name" value="rve"/>
    <property type="match status" value="1"/>
</dbReference>
<dbReference type="InterPro" id="IPR012337">
    <property type="entry name" value="RNaseH-like_sf"/>
</dbReference>
<dbReference type="PROSITE" id="PS50994">
    <property type="entry name" value="INTEGRASE"/>
    <property type="match status" value="1"/>
</dbReference>
<name>A0A6L2KYR6_TANCI</name>
<feature type="compositionally biased region" description="Polar residues" evidence="2">
    <location>
        <begin position="119"/>
        <end position="128"/>
    </location>
</feature>
<accession>A0A6L2KYR6</accession>
<evidence type="ECO:0000259" key="3">
    <source>
        <dbReference type="PROSITE" id="PS50994"/>
    </source>
</evidence>
<dbReference type="SUPFAM" id="SSF56672">
    <property type="entry name" value="DNA/RNA polymerases"/>
    <property type="match status" value="1"/>
</dbReference>
<keyword evidence="4" id="KW-0808">Transferase</keyword>
<evidence type="ECO:0000256" key="2">
    <source>
        <dbReference type="SAM" id="MobiDB-lite"/>
    </source>
</evidence>
<reference evidence="4" key="1">
    <citation type="journal article" date="2019" name="Sci. Rep.">
        <title>Draft genome of Tanacetum cinerariifolium, the natural source of mosquito coil.</title>
        <authorList>
            <person name="Yamashiro T."/>
            <person name="Shiraishi A."/>
            <person name="Satake H."/>
            <person name="Nakayama K."/>
        </authorList>
    </citation>
    <scope>NUCLEOTIDE SEQUENCE</scope>
</reference>
<keyword evidence="4" id="KW-0695">RNA-directed DNA polymerase</keyword>
<dbReference type="EMBL" id="BKCJ010003111">
    <property type="protein sequence ID" value="GEU53044.1"/>
    <property type="molecule type" value="Genomic_DNA"/>
</dbReference>
<feature type="compositionally biased region" description="Basic residues" evidence="2">
    <location>
        <begin position="175"/>
        <end position="189"/>
    </location>
</feature>
<dbReference type="InterPro" id="IPR005162">
    <property type="entry name" value="Retrotrans_gag_dom"/>
</dbReference>
<dbReference type="InterPro" id="IPR041588">
    <property type="entry name" value="Integrase_H2C2"/>
</dbReference>
<keyword evidence="4" id="KW-0548">Nucleotidyltransferase</keyword>
<dbReference type="InterPro" id="IPR043502">
    <property type="entry name" value="DNA/RNA_pol_sf"/>
</dbReference>
<dbReference type="Pfam" id="PF03732">
    <property type="entry name" value="Retrotrans_gag"/>
    <property type="match status" value="1"/>
</dbReference>
<gene>
    <name evidence="4" type="ORF">Tci_025022</name>
</gene>
<comment type="caution">
    <text evidence="4">The sequence shown here is derived from an EMBL/GenBank/DDBJ whole genome shotgun (WGS) entry which is preliminary data.</text>
</comment>
<dbReference type="GO" id="GO:0003676">
    <property type="term" value="F:nucleic acid binding"/>
    <property type="evidence" value="ECO:0007669"/>
    <property type="project" value="InterPro"/>
</dbReference>
<dbReference type="SUPFAM" id="SSF53098">
    <property type="entry name" value="Ribonuclease H-like"/>
    <property type="match status" value="1"/>
</dbReference>
<dbReference type="CDD" id="cd01647">
    <property type="entry name" value="RT_LTR"/>
    <property type="match status" value="1"/>
</dbReference>
<organism evidence="4">
    <name type="scientific">Tanacetum cinerariifolium</name>
    <name type="common">Dalmatian daisy</name>
    <name type="synonym">Chrysanthemum cinerariifolium</name>
    <dbReference type="NCBI Taxonomy" id="118510"/>
    <lineage>
        <taxon>Eukaryota</taxon>
        <taxon>Viridiplantae</taxon>
        <taxon>Streptophyta</taxon>
        <taxon>Embryophyta</taxon>
        <taxon>Tracheophyta</taxon>
        <taxon>Spermatophyta</taxon>
        <taxon>Magnoliopsida</taxon>
        <taxon>eudicotyledons</taxon>
        <taxon>Gunneridae</taxon>
        <taxon>Pentapetalae</taxon>
        <taxon>asterids</taxon>
        <taxon>campanulids</taxon>
        <taxon>Asterales</taxon>
        <taxon>Asteraceae</taxon>
        <taxon>Asteroideae</taxon>
        <taxon>Anthemideae</taxon>
        <taxon>Anthemidinae</taxon>
        <taxon>Tanacetum</taxon>
    </lineage>
</organism>
<sequence>MANTTPLVTTVIKPTNDPREANTAPRVNIQELCEEYYDDILPIIMEKARHERLKDVHARLDFGEGPRERTRENSHYSNTRAKNTKPKRVKIQDRLKYGDRPVFDRLGNRRQSVFDRLSEASSPNTIRSRPQKMNPKDPLRGRSHARTLGTSRGDQNQGGKGFHSTKESYGDSSSHSRRDKSHNNTKRRDRSSSPNGSRRATRVWFDELPPESIDSYKDMKAAFLSYFMRQKKYVNDPVEIHNIKQRDGETLEDFMERFKIETERMKRAPECMQISEFMHGINNPELTKRLNEHVPKTMEEMMIATTAFIRGEAVAANKKKGHMTPKEILAAEANKFQPPPPMVKLVERGMPKTRRKEAAAKDKPTTIYRVRSWQRTVNQKITQSFEQGKEITFLPLASSHRIEGPLVIEAKVGGHTIHRMYIDGGSSMEILYEHCFNRLWPDIKRQMVPTTTLLTGFSGETTWPLGQLKLLVTIGDATHSTKAWMNFMIVKSLSTYNGIIGRLGLKAIQAVPSIVHGMLKFLTEERIVTIRSSLLIPAECALIDTSSVAPGEKKARPANLTVPLHPNFLDQEVVVGGSLSDKGRTELCSLLKKNLDIFAWQPSDMTGVPRWRMCVDFTDLNKAFPQDCYPLPEIDWKVESLCGYPFKCILDAYKGYHQIQMAAADEEKIAFHTGRGVYCYTKMPFGLKNAAEGVFLRYVITPEGIKPCLDKTAAVLQLPSPQTIKKTLKKCIKKSDFRWTMEAKQAFQQLKQHLSALPLLAAPKPQEELIMYLSTTHGAISAVLMTERGTAQTPVYFISRALQDFLNEMLSNASQRVPVAETQEEPWTLFTNGSSCVDGSGAWLILTNPDRVEFTYALSQVPQSRNKKAGALRKIASTSFVQISKQVLVEVLETKSITGKEVTVVIEEEGPLQAEYVMKEIHEGSWSMHAGPRSVVAKAIRLGYFWPTIHKDAQDMIRKCSDCQIHRPITRHPQQPLTLIMAPWPFYKWGIDIAGPFPEGPGKVKFLIVAMDYFTKWIEAKAVAMITGRQVKKFIWDNIVCRFGIPGEIISDNGKQVADNPFKDWCDKLNITQHFALVKHPQSNGLVERANRSLGEGIKARLGEGNKNWVEELPHVLWAHQTMIKSSHGDTSFSLTYRTKAVIPTKIEMPTYCTTAVDVVNNDEELRLNLDLLEERQELAVMSEARSKSKMMKYYNSRVHGVAFKPGDFVYRSNDASHTVAGGKLGPKWEGLYEVTDVLGNGAYNLRSMDGTMLPRTWNVTNLKRCDL</sequence>
<dbReference type="PANTHER" id="PTHR37984:SF5">
    <property type="entry name" value="PROTEIN NYNRIN-LIKE"/>
    <property type="match status" value="1"/>
</dbReference>
<dbReference type="GO" id="GO:0015074">
    <property type="term" value="P:DNA integration"/>
    <property type="evidence" value="ECO:0007669"/>
    <property type="project" value="InterPro"/>
</dbReference>
<protein>
    <submittedName>
        <fullName evidence="4">Reverse transcriptase domain-containing protein</fullName>
    </submittedName>
</protein>
<dbReference type="Gene3D" id="3.10.10.10">
    <property type="entry name" value="HIV Type 1 Reverse Transcriptase, subunit A, domain 1"/>
    <property type="match status" value="1"/>
</dbReference>
<dbReference type="InterPro" id="IPR036397">
    <property type="entry name" value="RNaseH_sf"/>
</dbReference>
<feature type="compositionally biased region" description="Basic and acidic residues" evidence="2">
    <location>
        <begin position="100"/>
        <end position="118"/>
    </location>
</feature>
<dbReference type="Gene3D" id="3.30.420.10">
    <property type="entry name" value="Ribonuclease H-like superfamily/Ribonuclease H"/>
    <property type="match status" value="1"/>
</dbReference>
<dbReference type="AlphaFoldDB" id="A0A6L2KYR6"/>
<proteinExistence type="predicted"/>
<dbReference type="Pfam" id="PF17919">
    <property type="entry name" value="RT_RNaseH_2"/>
    <property type="match status" value="1"/>
</dbReference>
<dbReference type="Gene3D" id="1.10.340.70">
    <property type="match status" value="1"/>
</dbReference>
<dbReference type="InterPro" id="IPR043128">
    <property type="entry name" value="Rev_trsase/Diguanyl_cyclase"/>
</dbReference>
<dbReference type="PANTHER" id="PTHR37984">
    <property type="entry name" value="PROTEIN CBG26694"/>
    <property type="match status" value="1"/>
</dbReference>
<dbReference type="InterPro" id="IPR050951">
    <property type="entry name" value="Retrovirus_Pol_polyprotein"/>
</dbReference>
<dbReference type="Pfam" id="PF00078">
    <property type="entry name" value="RVT_1"/>
    <property type="match status" value="1"/>
</dbReference>
<feature type="compositionally biased region" description="Basic and acidic residues" evidence="2">
    <location>
        <begin position="64"/>
        <end position="74"/>
    </location>
</feature>
<dbReference type="InterPro" id="IPR000477">
    <property type="entry name" value="RT_dom"/>
</dbReference>
<dbReference type="GO" id="GO:0003964">
    <property type="term" value="F:RNA-directed DNA polymerase activity"/>
    <property type="evidence" value="ECO:0007669"/>
    <property type="project" value="UniProtKB-KW"/>
</dbReference>
<keyword evidence="1" id="KW-0511">Multifunctional enzyme</keyword>
<feature type="domain" description="Integrase catalytic" evidence="3">
    <location>
        <begin position="981"/>
        <end position="1152"/>
    </location>
</feature>